<dbReference type="EMBL" id="FOXH01000022">
    <property type="protein sequence ID" value="SFQ48862.1"/>
    <property type="molecule type" value="Genomic_DNA"/>
</dbReference>
<name>A0A1I5YXC0_9BACT</name>
<dbReference type="RefSeq" id="WP_092019751.1">
    <property type="nucleotide sequence ID" value="NZ_FOXH01000022.1"/>
</dbReference>
<gene>
    <name evidence="1" type="ORF">SAMN04515674_12252</name>
</gene>
<reference evidence="1 2" key="1">
    <citation type="submission" date="2016-10" db="EMBL/GenBank/DDBJ databases">
        <authorList>
            <person name="de Groot N.N."/>
        </authorList>
    </citation>
    <scope>NUCLEOTIDE SEQUENCE [LARGE SCALE GENOMIC DNA]</scope>
    <source>
        <strain evidence="2">E92,LMG 26720,CCM 7988</strain>
    </source>
</reference>
<accession>A0A1I5YXC0</accession>
<dbReference type="Proteomes" id="UP000199306">
    <property type="component" value="Unassembled WGS sequence"/>
</dbReference>
<evidence type="ECO:0000313" key="2">
    <source>
        <dbReference type="Proteomes" id="UP000199306"/>
    </source>
</evidence>
<sequence>MAKIEKELQSVILAMSSKEKDKLLLRLIAKDRVLLERLRFELLEESSTIEERREEIRKAIDHLYQTPVYSSGYLMMDIRSVNALITHHVKITKDKYGEVELTLRLLNDCFEKQLKWIERYSSKTDKLASYVAKRTDFVLNKLTKLHPDIQFEFEEIMNTLLQRVHEFAPSYYARDLQIRKKFEIEYIE</sequence>
<protein>
    <submittedName>
        <fullName evidence="1">Uncharacterized protein</fullName>
    </submittedName>
</protein>
<proteinExistence type="predicted"/>
<dbReference type="AlphaFoldDB" id="A0A1I5YXC0"/>
<dbReference type="OrthoDB" id="1432119at2"/>
<organism evidence="1 2">
    <name type="scientific">Pseudarcicella hirudinis</name>
    <dbReference type="NCBI Taxonomy" id="1079859"/>
    <lineage>
        <taxon>Bacteria</taxon>
        <taxon>Pseudomonadati</taxon>
        <taxon>Bacteroidota</taxon>
        <taxon>Cytophagia</taxon>
        <taxon>Cytophagales</taxon>
        <taxon>Flectobacillaceae</taxon>
        <taxon>Pseudarcicella</taxon>
    </lineage>
</organism>
<keyword evidence="2" id="KW-1185">Reference proteome</keyword>
<dbReference type="STRING" id="1079859.SAMN04515674_12252"/>
<evidence type="ECO:0000313" key="1">
    <source>
        <dbReference type="EMBL" id="SFQ48862.1"/>
    </source>
</evidence>